<dbReference type="InterPro" id="IPR036388">
    <property type="entry name" value="WH-like_DNA-bd_sf"/>
</dbReference>
<evidence type="ECO:0000313" key="2">
    <source>
        <dbReference type="EMBL" id="MBJ7593974.1"/>
    </source>
</evidence>
<feature type="domain" description="HTH crp-type" evidence="1">
    <location>
        <begin position="35"/>
        <end position="101"/>
    </location>
</feature>
<evidence type="ECO:0000313" key="3">
    <source>
        <dbReference type="Proteomes" id="UP000606991"/>
    </source>
</evidence>
<dbReference type="GO" id="GO:0003677">
    <property type="term" value="F:DNA binding"/>
    <property type="evidence" value="ECO:0007669"/>
    <property type="project" value="InterPro"/>
</dbReference>
<dbReference type="Pfam" id="PF13545">
    <property type="entry name" value="HTH_Crp_2"/>
    <property type="match status" value="1"/>
</dbReference>
<organism evidence="2 3">
    <name type="scientific">Candidatus Aeolococcus gillhamiae</name>
    <dbReference type="NCBI Taxonomy" id="3127015"/>
    <lineage>
        <taxon>Bacteria</taxon>
        <taxon>Bacillati</taxon>
        <taxon>Candidatus Dormiibacterota</taxon>
        <taxon>Candidatus Dormibacteria</taxon>
        <taxon>Candidatus Aeolococcales</taxon>
        <taxon>Candidatus Aeolococcaceae</taxon>
        <taxon>Candidatus Aeolococcus</taxon>
    </lineage>
</organism>
<dbReference type="AlphaFoldDB" id="A0A934N565"/>
<sequence>MAETTRGGSLGDVVNRYLAALFGQISQAVACNRLHSSEERLSRWLLMTHDRVGRDHFAITHESLSQMLGSSRVTVTLSAGALQTAGLIEYRRRQLSILNRSGLQQVACECYAVIRYQLDRVLAGVRQFNELVTPAGE</sequence>
<dbReference type="InterPro" id="IPR012318">
    <property type="entry name" value="HTH_CRP"/>
</dbReference>
<dbReference type="InterPro" id="IPR036390">
    <property type="entry name" value="WH_DNA-bd_sf"/>
</dbReference>
<accession>A0A934N565</accession>
<dbReference type="SUPFAM" id="SSF46785">
    <property type="entry name" value="Winged helix' DNA-binding domain"/>
    <property type="match status" value="1"/>
</dbReference>
<evidence type="ECO:0000259" key="1">
    <source>
        <dbReference type="PROSITE" id="PS51063"/>
    </source>
</evidence>
<dbReference type="EMBL" id="JAEKNS010000044">
    <property type="protein sequence ID" value="MBJ7593974.1"/>
    <property type="molecule type" value="Genomic_DNA"/>
</dbReference>
<dbReference type="SMART" id="SM00419">
    <property type="entry name" value="HTH_CRP"/>
    <property type="match status" value="1"/>
</dbReference>
<comment type="caution">
    <text evidence="2">The sequence shown here is derived from an EMBL/GenBank/DDBJ whole genome shotgun (WGS) entry which is preliminary data.</text>
</comment>
<proteinExistence type="predicted"/>
<name>A0A934N565_9BACT</name>
<protein>
    <submittedName>
        <fullName evidence="2">Winged helix-turn-helix domain-containing protein</fullName>
    </submittedName>
</protein>
<dbReference type="PROSITE" id="PS51063">
    <property type="entry name" value="HTH_CRP_2"/>
    <property type="match status" value="1"/>
</dbReference>
<gene>
    <name evidence="2" type="ORF">JF886_03790</name>
</gene>
<dbReference type="RefSeq" id="WP_337309780.1">
    <property type="nucleotide sequence ID" value="NZ_JAEKNS010000044.1"/>
</dbReference>
<dbReference type="Proteomes" id="UP000606991">
    <property type="component" value="Unassembled WGS sequence"/>
</dbReference>
<dbReference type="Gene3D" id="1.10.10.10">
    <property type="entry name" value="Winged helix-like DNA-binding domain superfamily/Winged helix DNA-binding domain"/>
    <property type="match status" value="1"/>
</dbReference>
<reference evidence="2 3" key="1">
    <citation type="submission" date="2020-10" db="EMBL/GenBank/DDBJ databases">
        <title>Ca. Dormibacterota MAGs.</title>
        <authorList>
            <person name="Montgomery K."/>
        </authorList>
    </citation>
    <scope>NUCLEOTIDE SEQUENCE [LARGE SCALE GENOMIC DNA]</scope>
    <source>
        <strain evidence="2">SC8812_S17_18</strain>
    </source>
</reference>
<dbReference type="GO" id="GO:0006355">
    <property type="term" value="P:regulation of DNA-templated transcription"/>
    <property type="evidence" value="ECO:0007669"/>
    <property type="project" value="InterPro"/>
</dbReference>